<name>A0A1E1J503_LEIGU</name>
<dbReference type="EMBL" id="CALQ01001623">
    <property type="protein sequence ID" value="CCM18672.1"/>
    <property type="molecule type" value="Genomic_DNA"/>
</dbReference>
<organism evidence="1">
    <name type="scientific">Leishmania guyanensis</name>
    <dbReference type="NCBI Taxonomy" id="5670"/>
    <lineage>
        <taxon>Eukaryota</taxon>
        <taxon>Discoba</taxon>
        <taxon>Euglenozoa</taxon>
        <taxon>Kinetoplastea</taxon>
        <taxon>Metakinetoplastina</taxon>
        <taxon>Trypanosomatida</taxon>
        <taxon>Trypanosomatidae</taxon>
        <taxon>Leishmaniinae</taxon>
        <taxon>Leishmania</taxon>
        <taxon>Leishmania guyanensis species complex</taxon>
    </lineage>
</organism>
<proteinExistence type="predicted"/>
<accession>A0A1E1J503</accession>
<protein>
    <submittedName>
        <fullName evidence="1">Uncharacterized protein</fullName>
    </submittedName>
</protein>
<evidence type="ECO:0000313" key="1">
    <source>
        <dbReference type="EMBL" id="CCM18672.1"/>
    </source>
</evidence>
<reference evidence="1" key="1">
    <citation type="submission" date="2012-08" db="EMBL/GenBank/DDBJ databases">
        <title>Comparative genomics of metastatic and non-metastatic Leishmania guyanensis provides insights into polygenic factors involved in Leishmania RNA virus infection.</title>
        <authorList>
            <person name="Smith D."/>
            <person name="Hertz-Fowler C."/>
            <person name="Martin R."/>
            <person name="Dickens N."/>
            <person name="Fasel N."/>
            <person name="Falquet L."/>
            <person name="Beverley S."/>
            <person name="Zangger H."/>
            <person name="Calderon-Copete S."/>
            <person name="Mottram J."/>
            <person name="Xenarios I."/>
        </authorList>
    </citation>
    <scope>NUCLEOTIDE SEQUENCE</scope>
    <source>
        <strain evidence="1">MHOM/BR/75/M4147/SSU:IR2SAT-LUC</strain>
    </source>
</reference>
<dbReference type="AlphaFoldDB" id="A0A1E1J503"/>
<sequence length="430" mass="48647">MTEFKKLTTLTETLTEYVLALKACCTGGDHYGCSESVVGDVDSHLPVCDAEHMHLLSSQIREAVADGLPRLRKIVLKARETDPNRQIYNEAMCAKIEALFLAFCRPLQVLAPAYFDALTENDASLHEDGKENNLLDGLLDSDFDPNVLLEESASLQAADSIHNHYILQRAKAEAWQSRVAQGLTDAVAFESQNRALILAEEKVSRVAALEEKRADKLRVLSIMEARAELKWQTELQRRGTELSLLKMAADAISDVDAVPLFLANSILDEALRATIADHTRQLIKALLSTPEDMNIRRLRNNNENLICDYGHPCLSAFHPETGERCVCQAVVCAAEVLWYRMGYTIRYTKVPNRFLDVARGEARARSLRLPCGRSLSEHTYEPMGFEDYSERLFELVEPDAVERADEWMEWYTMIQRMESTLTSMLPRSYR</sequence>
<gene>
    <name evidence="1" type="primary">LgM4147LRVhigh.33.01991.00420</name>
    <name evidence="1" type="ORF">BN36_3361590</name>
</gene>